<evidence type="ECO:0000313" key="3">
    <source>
        <dbReference type="WBParaSite" id="SSLN_0000610501-mRNA-1"/>
    </source>
</evidence>
<protein>
    <submittedName>
        <fullName evidence="3">Reverse transcriptase domain-containing protein</fullName>
    </submittedName>
</protein>
<dbReference type="AlphaFoldDB" id="A0A183SNW4"/>
<dbReference type="PANTHER" id="PTHR47027:SF26">
    <property type="entry name" value="REVERSE TRANSCRIPTASE DOMAIN-CONTAINING PROTEIN"/>
    <property type="match status" value="1"/>
</dbReference>
<organism evidence="3">
    <name type="scientific">Schistocephalus solidus</name>
    <name type="common">Tapeworm</name>
    <dbReference type="NCBI Taxonomy" id="70667"/>
    <lineage>
        <taxon>Eukaryota</taxon>
        <taxon>Metazoa</taxon>
        <taxon>Spiralia</taxon>
        <taxon>Lophotrochozoa</taxon>
        <taxon>Platyhelminthes</taxon>
        <taxon>Cestoda</taxon>
        <taxon>Eucestoda</taxon>
        <taxon>Diphyllobothriidea</taxon>
        <taxon>Diphyllobothriidae</taxon>
        <taxon>Schistocephalus</taxon>
    </lineage>
</organism>
<keyword evidence="2" id="KW-1185">Reference proteome</keyword>
<dbReference type="Proteomes" id="UP000275846">
    <property type="component" value="Unassembled WGS sequence"/>
</dbReference>
<sequence>MIFARILLNCLNGHLKQGLLPERQCGFRRHRGTTDMIFAARQLQKKCPEMRNHLYINFFDPTKAFDTVIRDGLKSHA</sequence>
<reference evidence="1 2" key="2">
    <citation type="submission" date="2018-11" db="EMBL/GenBank/DDBJ databases">
        <authorList>
            <consortium name="Pathogen Informatics"/>
        </authorList>
    </citation>
    <scope>NUCLEOTIDE SEQUENCE [LARGE SCALE GENOMIC DNA]</scope>
    <source>
        <strain evidence="1 2">NST_G2</strain>
    </source>
</reference>
<evidence type="ECO:0000313" key="2">
    <source>
        <dbReference type="Proteomes" id="UP000275846"/>
    </source>
</evidence>
<dbReference type="STRING" id="70667.A0A183SNW4"/>
<evidence type="ECO:0000313" key="1">
    <source>
        <dbReference type="EMBL" id="VDL92297.1"/>
    </source>
</evidence>
<dbReference type="PANTHER" id="PTHR47027">
    <property type="entry name" value="REVERSE TRANSCRIPTASE DOMAIN-CONTAINING PROTEIN"/>
    <property type="match status" value="1"/>
</dbReference>
<dbReference type="OrthoDB" id="10070415at2759"/>
<proteinExistence type="predicted"/>
<dbReference type="EMBL" id="UYSU01033458">
    <property type="protein sequence ID" value="VDL92297.1"/>
    <property type="molecule type" value="Genomic_DNA"/>
</dbReference>
<accession>A0A183SNW4</accession>
<gene>
    <name evidence="1" type="ORF">SSLN_LOCUS5912</name>
</gene>
<dbReference type="WBParaSite" id="SSLN_0000610501-mRNA-1">
    <property type="protein sequence ID" value="SSLN_0000610501-mRNA-1"/>
    <property type="gene ID" value="SSLN_0000610501"/>
</dbReference>
<name>A0A183SNW4_SCHSO</name>
<reference evidence="3" key="1">
    <citation type="submission" date="2016-06" db="UniProtKB">
        <authorList>
            <consortium name="WormBaseParasite"/>
        </authorList>
    </citation>
    <scope>IDENTIFICATION</scope>
</reference>